<evidence type="ECO:0000256" key="1">
    <source>
        <dbReference type="ARBA" id="ARBA00022603"/>
    </source>
</evidence>
<dbReference type="Pfam" id="PF01498">
    <property type="entry name" value="HTH_Tnp_Tc3_2"/>
    <property type="match status" value="1"/>
</dbReference>
<evidence type="ECO:0000259" key="5">
    <source>
        <dbReference type="Pfam" id="PF01728"/>
    </source>
</evidence>
<dbReference type="SUPFAM" id="SSF53335">
    <property type="entry name" value="S-adenosyl-L-methionine-dependent methyltransferases"/>
    <property type="match status" value="1"/>
</dbReference>
<dbReference type="InterPro" id="IPR029063">
    <property type="entry name" value="SAM-dependent_MTases_sf"/>
</dbReference>
<dbReference type="InterPro" id="IPR050082">
    <property type="entry name" value="RNA_methyltr_RlmE"/>
</dbReference>
<keyword evidence="2" id="KW-0808">Transferase</keyword>
<reference evidence="6" key="1">
    <citation type="submission" date="2020-07" db="EMBL/GenBank/DDBJ databases">
        <title>A long reads based de novo assembly of the rainbow trout Arlee double haploid line genome.</title>
        <authorList>
            <person name="Gao G."/>
            <person name="Palti Y."/>
        </authorList>
    </citation>
    <scope>NUCLEOTIDE SEQUENCE [LARGE SCALE GENOMIC DNA]</scope>
</reference>
<dbReference type="InterPro" id="IPR036397">
    <property type="entry name" value="RNaseH_sf"/>
</dbReference>
<dbReference type="Pfam" id="PF01728">
    <property type="entry name" value="FtsJ"/>
    <property type="match status" value="1"/>
</dbReference>
<evidence type="ECO:0000259" key="4">
    <source>
        <dbReference type="Pfam" id="PF01498"/>
    </source>
</evidence>
<feature type="domain" description="Ribosomal RNA methyltransferase FtsJ" evidence="5">
    <location>
        <begin position="10"/>
        <end position="128"/>
    </location>
</feature>
<dbReference type="GeneTree" id="ENSGT00730000111146"/>
<dbReference type="GO" id="GO:0006313">
    <property type="term" value="P:DNA transposition"/>
    <property type="evidence" value="ECO:0007669"/>
    <property type="project" value="InterPro"/>
</dbReference>
<name>A0A8K9UE69_ONCMY</name>
<accession>A0A8K9UE69</accession>
<dbReference type="GO" id="GO:0015074">
    <property type="term" value="P:DNA integration"/>
    <property type="evidence" value="ECO:0007669"/>
    <property type="project" value="InterPro"/>
</dbReference>
<reference evidence="6" key="3">
    <citation type="submission" date="2025-09" db="UniProtKB">
        <authorList>
            <consortium name="Ensembl"/>
        </authorList>
    </citation>
    <scope>IDENTIFICATION</scope>
</reference>
<reference evidence="6" key="2">
    <citation type="submission" date="2025-08" db="UniProtKB">
        <authorList>
            <consortium name="Ensembl"/>
        </authorList>
    </citation>
    <scope>IDENTIFICATION</scope>
</reference>
<evidence type="ECO:0000313" key="7">
    <source>
        <dbReference type="Proteomes" id="UP000694395"/>
    </source>
</evidence>
<evidence type="ECO:0000256" key="3">
    <source>
        <dbReference type="ARBA" id="ARBA00022691"/>
    </source>
</evidence>
<organism evidence="6 7">
    <name type="scientific">Oncorhynchus mykiss</name>
    <name type="common">Rainbow trout</name>
    <name type="synonym">Salmo gairdneri</name>
    <dbReference type="NCBI Taxonomy" id="8022"/>
    <lineage>
        <taxon>Eukaryota</taxon>
        <taxon>Metazoa</taxon>
        <taxon>Chordata</taxon>
        <taxon>Craniata</taxon>
        <taxon>Vertebrata</taxon>
        <taxon>Euteleostomi</taxon>
        <taxon>Actinopterygii</taxon>
        <taxon>Neopterygii</taxon>
        <taxon>Teleostei</taxon>
        <taxon>Protacanthopterygii</taxon>
        <taxon>Salmoniformes</taxon>
        <taxon>Salmonidae</taxon>
        <taxon>Salmoninae</taxon>
        <taxon>Oncorhynchus</taxon>
    </lineage>
</organism>
<dbReference type="Ensembl" id="ENSOMYT00000139366.1">
    <property type="protein sequence ID" value="ENSOMYP00000109667.1"/>
    <property type="gene ID" value="ENSOMYG00000063167.1"/>
</dbReference>
<dbReference type="GO" id="GO:0005737">
    <property type="term" value="C:cytoplasm"/>
    <property type="evidence" value="ECO:0007669"/>
    <property type="project" value="TreeGrafter"/>
</dbReference>
<dbReference type="Gene3D" id="3.40.50.150">
    <property type="entry name" value="Vaccinia Virus protein VP39"/>
    <property type="match status" value="1"/>
</dbReference>
<keyword evidence="3" id="KW-0949">S-adenosyl-L-methionine</keyword>
<dbReference type="GO" id="GO:0003677">
    <property type="term" value="F:DNA binding"/>
    <property type="evidence" value="ECO:0007669"/>
    <property type="project" value="InterPro"/>
</dbReference>
<dbReference type="Proteomes" id="UP000694395">
    <property type="component" value="Chromosome Y"/>
</dbReference>
<dbReference type="GO" id="GO:0008175">
    <property type="term" value="F:tRNA methyltransferase activity"/>
    <property type="evidence" value="ECO:0007669"/>
    <property type="project" value="TreeGrafter"/>
</dbReference>
<dbReference type="InterPro" id="IPR002877">
    <property type="entry name" value="RNA_MeTrfase_FtsJ_dom"/>
</dbReference>
<dbReference type="AlphaFoldDB" id="A0A8K9UE69"/>
<dbReference type="GO" id="GO:0002181">
    <property type="term" value="P:cytoplasmic translation"/>
    <property type="evidence" value="ECO:0007669"/>
    <property type="project" value="TreeGrafter"/>
</dbReference>
<feature type="domain" description="Transposase Tc1-like" evidence="4">
    <location>
        <begin position="147"/>
        <end position="207"/>
    </location>
</feature>
<evidence type="ECO:0000313" key="6">
    <source>
        <dbReference type="Ensembl" id="ENSOMYP00000109667.1"/>
    </source>
</evidence>
<dbReference type="Gene3D" id="3.30.420.10">
    <property type="entry name" value="Ribonuclease H-like superfamily/Ribonuclease H"/>
    <property type="match status" value="1"/>
</dbReference>
<dbReference type="PANTHER" id="PTHR10920">
    <property type="entry name" value="RIBOSOMAL RNA METHYLTRANSFERASE"/>
    <property type="match status" value="1"/>
</dbReference>
<evidence type="ECO:0000256" key="2">
    <source>
        <dbReference type="ARBA" id="ARBA00022679"/>
    </source>
</evidence>
<dbReference type="InterPro" id="IPR002492">
    <property type="entry name" value="Transposase_Tc1-like"/>
</dbReference>
<protein>
    <submittedName>
        <fullName evidence="6">FtsJ RNA 2'-O-methyltransferase 1</fullName>
    </submittedName>
</protein>
<sequence length="226" mass="25625">MHNTNTILLSDCLTEEKSEEVKIVVVDPQTMVPLPGVTQIQGDIIKVTGELHVHFEGQPADLVMFDRAPDVTGLHDVDEYVQAQLIFAALNMTKPVLNPEGTFVAMIFRGKDVTLLKSQLTIFFNILDWTYRLQIKSNPMLFVTLQINPRTTAKDLVKMLEGTGTKVSISTVKQVLYQHNLKGHSARKKPLLQNHHEKARLRLATAHGDKDRAFWRNVLWSDETKM</sequence>
<dbReference type="GO" id="GO:0030488">
    <property type="term" value="P:tRNA methylation"/>
    <property type="evidence" value="ECO:0007669"/>
    <property type="project" value="TreeGrafter"/>
</dbReference>
<dbReference type="PANTHER" id="PTHR10920:SF12">
    <property type="entry name" value="TRNA (CYTIDINE(32)_GUANOSINE(34)-2'-O)-METHYLTRANSFERASE-RELATED"/>
    <property type="match status" value="1"/>
</dbReference>
<keyword evidence="1" id="KW-0489">Methyltransferase</keyword>
<proteinExistence type="predicted"/>
<keyword evidence="7" id="KW-1185">Reference proteome</keyword>